<dbReference type="Gene3D" id="3.40.630.10">
    <property type="entry name" value="Zn peptidases"/>
    <property type="match status" value="1"/>
</dbReference>
<feature type="domain" description="Peptidase M14" evidence="1">
    <location>
        <begin position="35"/>
        <end position="128"/>
    </location>
</feature>
<evidence type="ECO:0000313" key="3">
    <source>
        <dbReference type="Proteomes" id="UP000664167"/>
    </source>
</evidence>
<comment type="caution">
    <text evidence="2">The sequence shown here is derived from an EMBL/GenBank/DDBJ whole genome shotgun (WGS) entry which is preliminary data.</text>
</comment>
<dbReference type="GO" id="GO:0008270">
    <property type="term" value="F:zinc ion binding"/>
    <property type="evidence" value="ECO:0007669"/>
    <property type="project" value="InterPro"/>
</dbReference>
<dbReference type="Pfam" id="PF00246">
    <property type="entry name" value="Peptidase_M14"/>
    <property type="match status" value="1"/>
</dbReference>
<dbReference type="SUPFAM" id="SSF53187">
    <property type="entry name" value="Zn-dependent exopeptidases"/>
    <property type="match status" value="1"/>
</dbReference>
<dbReference type="AlphaFoldDB" id="A0A939FC20"/>
<protein>
    <submittedName>
        <fullName evidence="2">Dehydrogenase</fullName>
    </submittedName>
</protein>
<dbReference type="GO" id="GO:0004181">
    <property type="term" value="F:metallocarboxypeptidase activity"/>
    <property type="evidence" value="ECO:0007669"/>
    <property type="project" value="InterPro"/>
</dbReference>
<dbReference type="Proteomes" id="UP000664167">
    <property type="component" value="Unassembled WGS sequence"/>
</dbReference>
<dbReference type="EMBL" id="JAFLRJ010000384">
    <property type="protein sequence ID" value="MBO0516295.1"/>
    <property type="molecule type" value="Genomic_DNA"/>
</dbReference>
<organism evidence="2 3">
    <name type="scientific">Streptomyces beijiangensis</name>
    <dbReference type="NCBI Taxonomy" id="163361"/>
    <lineage>
        <taxon>Bacteria</taxon>
        <taxon>Bacillati</taxon>
        <taxon>Actinomycetota</taxon>
        <taxon>Actinomycetes</taxon>
        <taxon>Kitasatosporales</taxon>
        <taxon>Streptomycetaceae</taxon>
        <taxon>Streptomyces</taxon>
    </lineage>
</organism>
<proteinExistence type="predicted"/>
<reference evidence="2" key="1">
    <citation type="submission" date="2021-03" db="EMBL/GenBank/DDBJ databases">
        <title>Streptomyces poriferae sp. nov., a novel marine sponge-derived Actinobacteria species with anti-MRSA activity.</title>
        <authorList>
            <person name="Sandoval-Powers M."/>
            <person name="Kralova S."/>
            <person name="Nguyen G.-S."/>
            <person name="Fawwal D."/>
            <person name="Degnes K."/>
            <person name="Klinkenberg G."/>
            <person name="Sletta H."/>
            <person name="Wentzel A."/>
            <person name="Liles M.R."/>
        </authorList>
    </citation>
    <scope>NUCLEOTIDE SEQUENCE</scope>
    <source>
        <strain evidence="2">DSM 41794</strain>
    </source>
</reference>
<evidence type="ECO:0000313" key="2">
    <source>
        <dbReference type="EMBL" id="MBO0516295.1"/>
    </source>
</evidence>
<dbReference type="GO" id="GO:0006508">
    <property type="term" value="P:proteolysis"/>
    <property type="evidence" value="ECO:0007669"/>
    <property type="project" value="InterPro"/>
</dbReference>
<sequence length="455" mass="49134">MASNRGGVDGPGGHRDHRLVDRYPSVDEVVAGAVDLTERHPLGVRLRRVGTARSGEPLWLLSVGRGSRNVLIVAGPHSNEPVGGGTVLSLARRAATDPRLCEGADTTWNFLLCLDPDGARLNKGWQSGPYRLTRYHRQFYRPGFAAQPEWLPEESGTGRLPETRALLAVQDQLRPYLQCSLHGVDVGGGFVEVTRALDGLPEQVARAARELRVPLEVGPYDALYWPTLGPGVFEIPPPKQGDQFAAITEAAVQSTWFHPQPYGTVTAVVEAPMWGVDGVADGTPHPDPRPELLSISDGLRAEAQRIEALLDRVRPELVARAGQFLAPVEEYLAVSPALADAWHPDAALSEPSRLPPLTRAHVMALRISARRLMVRSSGLLHRALTEGAAGRHLDVLADLDASITRVCAVYEEEYGAHWIPVGDQVEFQSRVVLAAFSALAPLRPFAAGAAPGPQG</sequence>
<gene>
    <name evidence="2" type="ORF">J0695_31660</name>
</gene>
<accession>A0A939FC20</accession>
<name>A0A939FC20_9ACTN</name>
<dbReference type="InterPro" id="IPR000834">
    <property type="entry name" value="Peptidase_M14"/>
</dbReference>
<evidence type="ECO:0000259" key="1">
    <source>
        <dbReference type="Pfam" id="PF00246"/>
    </source>
</evidence>
<keyword evidence="3" id="KW-1185">Reference proteome</keyword>